<name>A0A097EXY8_9CAUD</name>
<protein>
    <submittedName>
        <fullName evidence="1">Uncharacterized protein</fullName>
    </submittedName>
</protein>
<dbReference type="Proteomes" id="UP000029889">
    <property type="component" value="Segment"/>
</dbReference>
<dbReference type="GeneID" id="22111436"/>
<dbReference type="EMBL" id="KM507819">
    <property type="protein sequence ID" value="AIT14286.1"/>
    <property type="molecule type" value="Genomic_DNA"/>
</dbReference>
<dbReference type="RefSeq" id="YP_009101983.1">
    <property type="nucleotide sequence ID" value="NC_025447.1"/>
</dbReference>
<sequence length="194" mass="22963">MNHIRTKILRLMHDIAELSEIHDITEIVEFDNYRLKIENKSKHRFGSVQLDVYKTYEFSKKIKSSWDTITMYIRTSRNRERIGSISSNMVFANALHEKMNKIVESDFSEDDGFIGLDVPPELDQSEDIRDAFIFQKSLLDNYKEFEYLMLCYDTAKILDCGELVMYNDFINCKTDVLNTLLQNIESVKEKYERL</sequence>
<accession>A0A097EXY8</accession>
<reference evidence="1 2" key="1">
    <citation type="submission" date="2014-09" db="EMBL/GenBank/DDBJ databases">
        <authorList>
            <person name="Lapin J.S."/>
            <person name="Pope W.H."/>
            <person name="Hua J."/>
            <person name="Ford M.E."/>
            <person name="Conway J.F."/>
            <person name="Hatfull G.F."/>
            <person name="Hendrix R.W."/>
        </authorList>
    </citation>
    <scope>NUCLEOTIDE SEQUENCE [LARGE SCALE GENOMIC DNA]</scope>
</reference>
<proteinExistence type="predicted"/>
<organism evidence="1 2">
    <name type="scientific">Escherichia phage 121Q</name>
    <dbReference type="NCBI Taxonomy" id="1555202"/>
    <lineage>
        <taxon>Viruses</taxon>
        <taxon>Duplodnaviria</taxon>
        <taxon>Heunggongvirae</taxon>
        <taxon>Uroviricota</taxon>
        <taxon>Caudoviricetes</taxon>
        <taxon>Asteriusvirus</taxon>
        <taxon>Asteriusvirus av121Q</taxon>
    </lineage>
</organism>
<dbReference type="KEGG" id="vg:22111436"/>
<evidence type="ECO:0000313" key="1">
    <source>
        <dbReference type="EMBL" id="AIT14286.1"/>
    </source>
</evidence>
<gene>
    <name evidence="1" type="primary">396</name>
    <name evidence="1" type="ORF">PBI_121Q_396</name>
</gene>
<keyword evidence="2" id="KW-1185">Reference proteome</keyword>
<evidence type="ECO:0000313" key="2">
    <source>
        <dbReference type="Proteomes" id="UP000029889"/>
    </source>
</evidence>